<dbReference type="Gene3D" id="3.30.40.10">
    <property type="entry name" value="Zinc/RING finger domain, C3HC4 (zinc finger)"/>
    <property type="match status" value="1"/>
</dbReference>
<evidence type="ECO:0000256" key="4">
    <source>
        <dbReference type="PROSITE-ProRule" id="PRU00175"/>
    </source>
</evidence>
<reference evidence="7" key="1">
    <citation type="submission" date="2022-11" db="UniProtKB">
        <authorList>
            <consortium name="WormBaseParasite"/>
        </authorList>
    </citation>
    <scope>IDENTIFICATION</scope>
</reference>
<evidence type="ECO:0000313" key="7">
    <source>
        <dbReference type="WBParaSite" id="jg21872"/>
    </source>
</evidence>
<dbReference type="GO" id="GO:0061630">
    <property type="term" value="F:ubiquitin protein ligase activity"/>
    <property type="evidence" value="ECO:0007669"/>
    <property type="project" value="TreeGrafter"/>
</dbReference>
<evidence type="ECO:0000256" key="2">
    <source>
        <dbReference type="ARBA" id="ARBA00022771"/>
    </source>
</evidence>
<dbReference type="InterPro" id="IPR013083">
    <property type="entry name" value="Znf_RING/FYVE/PHD"/>
</dbReference>
<dbReference type="InterPro" id="IPR027370">
    <property type="entry name" value="Znf-RING_euk"/>
</dbReference>
<keyword evidence="6" id="KW-1185">Reference proteome</keyword>
<evidence type="ECO:0000256" key="1">
    <source>
        <dbReference type="ARBA" id="ARBA00022723"/>
    </source>
</evidence>
<name>A0A915DNA7_9BILA</name>
<dbReference type="AlphaFoldDB" id="A0A915DNA7"/>
<dbReference type="PROSITE" id="PS00518">
    <property type="entry name" value="ZF_RING_1"/>
    <property type="match status" value="1"/>
</dbReference>
<dbReference type="GO" id="GO:0008270">
    <property type="term" value="F:zinc ion binding"/>
    <property type="evidence" value="ECO:0007669"/>
    <property type="project" value="UniProtKB-KW"/>
</dbReference>
<organism evidence="6 7">
    <name type="scientific">Ditylenchus dipsaci</name>
    <dbReference type="NCBI Taxonomy" id="166011"/>
    <lineage>
        <taxon>Eukaryota</taxon>
        <taxon>Metazoa</taxon>
        <taxon>Ecdysozoa</taxon>
        <taxon>Nematoda</taxon>
        <taxon>Chromadorea</taxon>
        <taxon>Rhabditida</taxon>
        <taxon>Tylenchina</taxon>
        <taxon>Tylenchomorpha</taxon>
        <taxon>Sphaerularioidea</taxon>
        <taxon>Anguinidae</taxon>
        <taxon>Anguininae</taxon>
        <taxon>Ditylenchus</taxon>
    </lineage>
</organism>
<dbReference type="InterPro" id="IPR017907">
    <property type="entry name" value="Znf_RING_CS"/>
</dbReference>
<accession>A0A915DNA7</accession>
<sequence length="93" mass="10231">MSNQKESNSAQLSSSNDLDCSICMEMYNEPKLLPCGHMFCHKCVLQLKKGAPLTSSLARKVKIKCPNCRALVSVPKHAALPTVFTVKGMLSEY</sequence>
<dbReference type="WBParaSite" id="jg21872">
    <property type="protein sequence ID" value="jg21872"/>
    <property type="gene ID" value="jg21872"/>
</dbReference>
<protein>
    <submittedName>
        <fullName evidence="7">RING-type domain-containing protein</fullName>
    </submittedName>
</protein>
<evidence type="ECO:0000313" key="6">
    <source>
        <dbReference type="Proteomes" id="UP000887574"/>
    </source>
</evidence>
<keyword evidence="2 4" id="KW-0863">Zinc-finger</keyword>
<keyword evidence="1" id="KW-0479">Metal-binding</keyword>
<dbReference type="PROSITE" id="PS50089">
    <property type="entry name" value="ZF_RING_2"/>
    <property type="match status" value="1"/>
</dbReference>
<dbReference type="Proteomes" id="UP000887574">
    <property type="component" value="Unplaced"/>
</dbReference>
<feature type="domain" description="RING-type" evidence="5">
    <location>
        <begin position="20"/>
        <end position="69"/>
    </location>
</feature>
<evidence type="ECO:0000256" key="3">
    <source>
        <dbReference type="ARBA" id="ARBA00022833"/>
    </source>
</evidence>
<dbReference type="SUPFAM" id="SSF57850">
    <property type="entry name" value="RING/U-box"/>
    <property type="match status" value="1"/>
</dbReference>
<keyword evidence="3" id="KW-0862">Zinc</keyword>
<dbReference type="PANTHER" id="PTHR25462:SF296">
    <property type="entry name" value="MEIOTIC P26, ISOFORM F"/>
    <property type="match status" value="1"/>
</dbReference>
<proteinExistence type="predicted"/>
<dbReference type="PANTHER" id="PTHR25462">
    <property type="entry name" value="BONUS, ISOFORM C-RELATED"/>
    <property type="match status" value="1"/>
</dbReference>
<dbReference type="InterPro" id="IPR001841">
    <property type="entry name" value="Znf_RING"/>
</dbReference>
<dbReference type="Pfam" id="PF13445">
    <property type="entry name" value="zf-RING_UBOX"/>
    <property type="match status" value="1"/>
</dbReference>
<evidence type="ECO:0000259" key="5">
    <source>
        <dbReference type="PROSITE" id="PS50089"/>
    </source>
</evidence>
<dbReference type="InterPro" id="IPR047153">
    <property type="entry name" value="TRIM45/56/19-like"/>
</dbReference>
<dbReference type="SMART" id="SM00184">
    <property type="entry name" value="RING"/>
    <property type="match status" value="1"/>
</dbReference>